<evidence type="ECO:0000256" key="1">
    <source>
        <dbReference type="ARBA" id="ARBA00004117"/>
    </source>
</evidence>
<keyword evidence="4 5" id="KW-0975">Bacterial flagellum</keyword>
<name>A0ABU5LBN3_9GAMM</name>
<evidence type="ECO:0000313" key="6">
    <source>
        <dbReference type="EMBL" id="MDZ7277325.1"/>
    </source>
</evidence>
<dbReference type="InterPro" id="IPR001624">
    <property type="entry name" value="FliE"/>
</dbReference>
<keyword evidence="6" id="KW-0282">Flagellum</keyword>
<comment type="similarity">
    <text evidence="2 5">Belongs to the FliE family.</text>
</comment>
<dbReference type="Proteomes" id="UP001288620">
    <property type="component" value="Unassembled WGS sequence"/>
</dbReference>
<evidence type="ECO:0000313" key="7">
    <source>
        <dbReference type="Proteomes" id="UP001288620"/>
    </source>
</evidence>
<organism evidence="6 7">
    <name type="scientific">Pantoea eucrina</name>
    <dbReference type="NCBI Taxonomy" id="472693"/>
    <lineage>
        <taxon>Bacteria</taxon>
        <taxon>Pseudomonadati</taxon>
        <taxon>Pseudomonadota</taxon>
        <taxon>Gammaproteobacteria</taxon>
        <taxon>Enterobacterales</taxon>
        <taxon>Erwiniaceae</taxon>
        <taxon>Pantoea</taxon>
    </lineage>
</organism>
<reference evidence="7" key="1">
    <citation type="submission" date="2023-07" db="EMBL/GenBank/DDBJ databases">
        <title>Structural and functional analysis of rice phyllospheric bacteria for their antimicrobial properties and defense elicitation against blast disease.</title>
        <authorList>
            <person name="Sahu K.P."/>
            <person name="Asharani P."/>
            <person name="Kumar M."/>
            <person name="Reddy B."/>
            <person name="Kumar A."/>
        </authorList>
    </citation>
    <scope>NUCLEOTIDE SEQUENCE [LARGE SCALE GENOMIC DNA]</scope>
    <source>
        <strain evidence="7">OsEp_Plm_30P10</strain>
    </source>
</reference>
<dbReference type="Pfam" id="PF02049">
    <property type="entry name" value="FliE"/>
    <property type="match status" value="1"/>
</dbReference>
<dbReference type="EMBL" id="JAOBTT010000001">
    <property type="protein sequence ID" value="MDZ7277325.1"/>
    <property type="molecule type" value="Genomic_DNA"/>
</dbReference>
<evidence type="ECO:0000256" key="5">
    <source>
        <dbReference type="HAMAP-Rule" id="MF_00724"/>
    </source>
</evidence>
<evidence type="ECO:0000256" key="2">
    <source>
        <dbReference type="ARBA" id="ARBA00009272"/>
    </source>
</evidence>
<sequence length="108" mass="11681">MTEALTFQPFQAPTLAVITPFGSPVMAALQPVSLDAPDFKQVLKNTLDRVDQLQQTAAQQQQAIDMGLSDDLSSAMVESQKASVAFSALVQVRNKLQQGFDDVMNSPI</sequence>
<dbReference type="PRINTS" id="PR01006">
    <property type="entry name" value="FLGHOOKFLIE"/>
</dbReference>
<evidence type="ECO:0000256" key="3">
    <source>
        <dbReference type="ARBA" id="ARBA00018024"/>
    </source>
</evidence>
<keyword evidence="6" id="KW-0969">Cilium</keyword>
<evidence type="ECO:0000256" key="4">
    <source>
        <dbReference type="ARBA" id="ARBA00023143"/>
    </source>
</evidence>
<proteinExistence type="inferred from homology"/>
<comment type="subcellular location">
    <subcellularLocation>
        <location evidence="1 5">Bacterial flagellum basal body</location>
    </subcellularLocation>
</comment>
<accession>A0ABU5LBN3</accession>
<keyword evidence="6" id="KW-0966">Cell projection</keyword>
<comment type="caution">
    <text evidence="6">The sequence shown here is derived from an EMBL/GenBank/DDBJ whole genome shotgun (WGS) entry which is preliminary data.</text>
</comment>
<gene>
    <name evidence="5" type="primary">fliE</name>
    <name evidence="6" type="ORF">N4G40_03380</name>
</gene>
<dbReference type="RefSeq" id="WP_322541443.1">
    <property type="nucleotide sequence ID" value="NZ_JAOBTT010000001.1"/>
</dbReference>
<dbReference type="PANTHER" id="PTHR34653">
    <property type="match status" value="1"/>
</dbReference>
<keyword evidence="7" id="KW-1185">Reference proteome</keyword>
<dbReference type="PANTHER" id="PTHR34653:SF1">
    <property type="entry name" value="FLAGELLAR HOOK-BASAL BODY COMPLEX PROTEIN FLIE"/>
    <property type="match status" value="1"/>
</dbReference>
<dbReference type="HAMAP" id="MF_00724">
    <property type="entry name" value="FliE"/>
    <property type="match status" value="1"/>
</dbReference>
<protein>
    <recommendedName>
        <fullName evidence="3 5">Flagellar hook-basal body complex protein FliE</fullName>
    </recommendedName>
</protein>